<dbReference type="GO" id="GO:0046872">
    <property type="term" value="F:metal ion binding"/>
    <property type="evidence" value="ECO:0007669"/>
    <property type="project" value="UniProtKB-KW"/>
</dbReference>
<comment type="similarity">
    <text evidence="2">Belongs to the TsaE family.</text>
</comment>
<keyword evidence="6" id="KW-0479">Metal-binding</keyword>
<evidence type="ECO:0000256" key="7">
    <source>
        <dbReference type="ARBA" id="ARBA00022741"/>
    </source>
</evidence>
<comment type="function">
    <text evidence="10">Required for the formation of a threonylcarbamoyl group on adenosine at position 37 (t(6)A37) in tRNAs that read codons beginning with adenine. Is involved in the transfer of the threonylcarbamoyl moiety of threonylcarbamoyl-AMP (TC-AMP) to the N6 group of A37, together with TsaD and TsaB. TsaE seems to play an indirect role in the t(6)A biosynthesis pathway, possibly in regulating the core enzymatic function of TsaD.</text>
</comment>
<dbReference type="GO" id="GO:0002949">
    <property type="term" value="P:tRNA threonylcarbamoyladenosine modification"/>
    <property type="evidence" value="ECO:0007669"/>
    <property type="project" value="InterPro"/>
</dbReference>
<evidence type="ECO:0000256" key="5">
    <source>
        <dbReference type="ARBA" id="ARBA00022694"/>
    </source>
</evidence>
<gene>
    <name evidence="13" type="ORF">CLV56_2644</name>
</gene>
<evidence type="ECO:0000256" key="11">
    <source>
        <dbReference type="ARBA" id="ARBA00032441"/>
    </source>
</evidence>
<name>A0A2M9BKD0_9ACTN</name>
<keyword evidence="14" id="KW-1185">Reference proteome</keyword>
<dbReference type="RefSeq" id="WP_245857810.1">
    <property type="nucleotide sequence ID" value="NZ_PGEZ01000001.1"/>
</dbReference>
<feature type="domain" description="N-acetyltransferase" evidence="12">
    <location>
        <begin position="12"/>
        <end position="164"/>
    </location>
</feature>
<protein>
    <recommendedName>
        <fullName evidence="3">tRNA threonylcarbamoyladenosine biosynthesis protein TsaE</fullName>
    </recommendedName>
    <alternativeName>
        <fullName evidence="11">t(6)A37 threonylcarbamoyladenosine biosynthesis protein TsaE</fullName>
    </alternativeName>
</protein>
<sequence length="350" mass="37673">MTTTAMPNFHALNVFDATPDRAADVLAVIRRSFGARPQLDPPSTAMDETEATVRTALETGGGLIVERRGKPIGAMLYDESRPGLLGFRRVAVDPDHQDRGVASAMVGVAEDTAEERGLDGVWLDVRAELPENVTFWTRRRYHPVTRDGNTIEFGKSLWLARELLTAEHAQEFGRSLAALLRAGDLVVMSGPLGAGKTTLTQGIGDGLGVRGPITSPTFVLARVHPSLTDGPPLVHVDAYRLNGAIELDDLDLDASVDDAVTVVEWGSGVAEQLSDSWLEVRLERRAATVLDPLGAEALDRDDVDDHDVRLVTVKPHGPRWARVPLRSRLLEPEAVVSSVVARGLGDVGAG</sequence>
<evidence type="ECO:0000256" key="6">
    <source>
        <dbReference type="ARBA" id="ARBA00022723"/>
    </source>
</evidence>
<evidence type="ECO:0000256" key="4">
    <source>
        <dbReference type="ARBA" id="ARBA00022490"/>
    </source>
</evidence>
<evidence type="ECO:0000256" key="8">
    <source>
        <dbReference type="ARBA" id="ARBA00022840"/>
    </source>
</evidence>
<comment type="caution">
    <text evidence="13">The sequence shown here is derived from an EMBL/GenBank/DDBJ whole genome shotgun (WGS) entry which is preliminary data.</text>
</comment>
<reference evidence="13 14" key="1">
    <citation type="submission" date="2017-11" db="EMBL/GenBank/DDBJ databases">
        <title>Genomic Encyclopedia of Archaeal and Bacterial Type Strains, Phase II (KMG-II): From Individual Species to Whole Genera.</title>
        <authorList>
            <person name="Goeker M."/>
        </authorList>
    </citation>
    <scope>NUCLEOTIDE SEQUENCE [LARGE SCALE GENOMIC DNA]</scope>
    <source>
        <strain evidence="13 14">DSM 27763</strain>
    </source>
</reference>
<keyword evidence="9" id="KW-0460">Magnesium</keyword>
<evidence type="ECO:0000259" key="12">
    <source>
        <dbReference type="PROSITE" id="PS51186"/>
    </source>
</evidence>
<keyword evidence="5" id="KW-0819">tRNA processing</keyword>
<dbReference type="NCBIfam" id="TIGR00150">
    <property type="entry name" value="T6A_YjeE"/>
    <property type="match status" value="1"/>
</dbReference>
<dbReference type="GO" id="GO:0005737">
    <property type="term" value="C:cytoplasm"/>
    <property type="evidence" value="ECO:0007669"/>
    <property type="project" value="UniProtKB-SubCell"/>
</dbReference>
<evidence type="ECO:0000313" key="13">
    <source>
        <dbReference type="EMBL" id="PJJ58393.1"/>
    </source>
</evidence>
<dbReference type="Proteomes" id="UP000230842">
    <property type="component" value="Unassembled WGS sequence"/>
</dbReference>
<dbReference type="PROSITE" id="PS51186">
    <property type="entry name" value="GNAT"/>
    <property type="match status" value="1"/>
</dbReference>
<dbReference type="AlphaFoldDB" id="A0A2M9BKD0"/>
<keyword evidence="8" id="KW-0067">ATP-binding</keyword>
<dbReference type="Gene3D" id="3.40.630.30">
    <property type="match status" value="1"/>
</dbReference>
<dbReference type="InterPro" id="IPR016181">
    <property type="entry name" value="Acyl_CoA_acyltransferase"/>
</dbReference>
<evidence type="ECO:0000313" key="14">
    <source>
        <dbReference type="Proteomes" id="UP000230842"/>
    </source>
</evidence>
<dbReference type="CDD" id="cd04301">
    <property type="entry name" value="NAT_SF"/>
    <property type="match status" value="1"/>
</dbReference>
<proteinExistence type="inferred from homology"/>
<dbReference type="InterPro" id="IPR003442">
    <property type="entry name" value="T6A_TsaE"/>
</dbReference>
<accession>A0A2M9BKD0</accession>
<evidence type="ECO:0000256" key="10">
    <source>
        <dbReference type="ARBA" id="ARBA00024908"/>
    </source>
</evidence>
<dbReference type="Pfam" id="PF02367">
    <property type="entry name" value="TsaE"/>
    <property type="match status" value="1"/>
</dbReference>
<dbReference type="PANTHER" id="PTHR33540:SF2">
    <property type="entry name" value="TRNA THREONYLCARBAMOYLADENOSINE BIOSYNTHESIS PROTEIN TSAE"/>
    <property type="match status" value="1"/>
</dbReference>
<organism evidence="13 14">
    <name type="scientific">Mumia flava</name>
    <dbReference type="NCBI Taxonomy" id="1348852"/>
    <lineage>
        <taxon>Bacteria</taxon>
        <taxon>Bacillati</taxon>
        <taxon>Actinomycetota</taxon>
        <taxon>Actinomycetes</taxon>
        <taxon>Propionibacteriales</taxon>
        <taxon>Nocardioidaceae</taxon>
        <taxon>Mumia</taxon>
    </lineage>
</organism>
<dbReference type="Gene3D" id="3.40.50.300">
    <property type="entry name" value="P-loop containing nucleotide triphosphate hydrolases"/>
    <property type="match status" value="1"/>
</dbReference>
<dbReference type="InterPro" id="IPR027417">
    <property type="entry name" value="P-loop_NTPase"/>
</dbReference>
<dbReference type="PANTHER" id="PTHR33540">
    <property type="entry name" value="TRNA THREONYLCARBAMOYLADENOSINE BIOSYNTHESIS PROTEIN TSAE"/>
    <property type="match status" value="1"/>
</dbReference>
<dbReference type="EMBL" id="PGEZ01000001">
    <property type="protein sequence ID" value="PJJ58393.1"/>
    <property type="molecule type" value="Genomic_DNA"/>
</dbReference>
<evidence type="ECO:0000256" key="9">
    <source>
        <dbReference type="ARBA" id="ARBA00022842"/>
    </source>
</evidence>
<dbReference type="GO" id="GO:0005524">
    <property type="term" value="F:ATP binding"/>
    <property type="evidence" value="ECO:0007669"/>
    <property type="project" value="UniProtKB-KW"/>
</dbReference>
<dbReference type="SUPFAM" id="SSF55729">
    <property type="entry name" value="Acyl-CoA N-acyltransferases (Nat)"/>
    <property type="match status" value="1"/>
</dbReference>
<dbReference type="SUPFAM" id="SSF52540">
    <property type="entry name" value="P-loop containing nucleoside triphosphate hydrolases"/>
    <property type="match status" value="1"/>
</dbReference>
<dbReference type="InterPro" id="IPR000182">
    <property type="entry name" value="GNAT_dom"/>
</dbReference>
<dbReference type="Pfam" id="PF00583">
    <property type="entry name" value="Acetyltransf_1"/>
    <property type="match status" value="1"/>
</dbReference>
<comment type="subcellular location">
    <subcellularLocation>
        <location evidence="1">Cytoplasm</location>
    </subcellularLocation>
</comment>
<evidence type="ECO:0000256" key="1">
    <source>
        <dbReference type="ARBA" id="ARBA00004496"/>
    </source>
</evidence>
<evidence type="ECO:0000256" key="2">
    <source>
        <dbReference type="ARBA" id="ARBA00007599"/>
    </source>
</evidence>
<keyword evidence="4" id="KW-0963">Cytoplasm</keyword>
<dbReference type="GO" id="GO:0016747">
    <property type="term" value="F:acyltransferase activity, transferring groups other than amino-acyl groups"/>
    <property type="evidence" value="ECO:0007669"/>
    <property type="project" value="InterPro"/>
</dbReference>
<keyword evidence="7" id="KW-0547">Nucleotide-binding</keyword>
<evidence type="ECO:0000256" key="3">
    <source>
        <dbReference type="ARBA" id="ARBA00019010"/>
    </source>
</evidence>